<organism evidence="2 3">
    <name type="scientific">Mucuna pruriens</name>
    <name type="common">Velvet bean</name>
    <name type="synonym">Dolichos pruriens</name>
    <dbReference type="NCBI Taxonomy" id="157652"/>
    <lineage>
        <taxon>Eukaryota</taxon>
        <taxon>Viridiplantae</taxon>
        <taxon>Streptophyta</taxon>
        <taxon>Embryophyta</taxon>
        <taxon>Tracheophyta</taxon>
        <taxon>Spermatophyta</taxon>
        <taxon>Magnoliopsida</taxon>
        <taxon>eudicotyledons</taxon>
        <taxon>Gunneridae</taxon>
        <taxon>Pentapetalae</taxon>
        <taxon>rosids</taxon>
        <taxon>fabids</taxon>
        <taxon>Fabales</taxon>
        <taxon>Fabaceae</taxon>
        <taxon>Papilionoideae</taxon>
        <taxon>50 kb inversion clade</taxon>
        <taxon>NPAAA clade</taxon>
        <taxon>indigoferoid/millettioid clade</taxon>
        <taxon>Phaseoleae</taxon>
        <taxon>Mucuna</taxon>
    </lineage>
</organism>
<feature type="compositionally biased region" description="Polar residues" evidence="1">
    <location>
        <begin position="41"/>
        <end position="60"/>
    </location>
</feature>
<proteinExistence type="predicted"/>
<dbReference type="PANTHER" id="PTHR33223">
    <property type="entry name" value="CCHC-TYPE DOMAIN-CONTAINING PROTEIN"/>
    <property type="match status" value="1"/>
</dbReference>
<feature type="non-terminal residue" evidence="2">
    <location>
        <position position="1"/>
    </location>
</feature>
<evidence type="ECO:0000256" key="1">
    <source>
        <dbReference type="SAM" id="MobiDB-lite"/>
    </source>
</evidence>
<dbReference type="AlphaFoldDB" id="A0A371G0R3"/>
<evidence type="ECO:0000313" key="3">
    <source>
        <dbReference type="Proteomes" id="UP000257109"/>
    </source>
</evidence>
<dbReference type="EMBL" id="QJKJ01007135">
    <property type="protein sequence ID" value="RDX84149.1"/>
    <property type="molecule type" value="Genomic_DNA"/>
</dbReference>
<protein>
    <recommendedName>
        <fullName evidence="4">Retrotransposon gag domain-containing protein</fullName>
    </recommendedName>
</protein>
<dbReference type="OrthoDB" id="1436646at2759"/>
<evidence type="ECO:0000313" key="2">
    <source>
        <dbReference type="EMBL" id="RDX84149.1"/>
    </source>
</evidence>
<name>A0A371G0R3_MUCPR</name>
<evidence type="ECO:0008006" key="4">
    <source>
        <dbReference type="Google" id="ProtNLM"/>
    </source>
</evidence>
<sequence length="191" mass="21531">MAKILEFLARGPLQAQNTTDYPPGFTPLPAWNAQEERPASKENNQNGARPTSGAGSQGQNGPMVGTPMVHNQKEDPEGSERWRFLEERLRVVEGIDRYGLDDVDLCVVPDVVLPTDFKVPNFDKYKGSSCPKTHLAMYCRKMAAYVQDDKILVHCFQDSLSGAALSWYDLAEAFLKQYRYNEEMAPDRSRL</sequence>
<reference evidence="2" key="1">
    <citation type="submission" date="2018-05" db="EMBL/GenBank/DDBJ databases">
        <title>Draft genome of Mucuna pruriens seed.</title>
        <authorList>
            <person name="Nnadi N.E."/>
            <person name="Vos R."/>
            <person name="Hasami M.H."/>
            <person name="Devisetty U.K."/>
            <person name="Aguiy J.C."/>
        </authorList>
    </citation>
    <scope>NUCLEOTIDE SEQUENCE [LARGE SCALE GENOMIC DNA]</scope>
    <source>
        <strain evidence="2">JCA_2017</strain>
    </source>
</reference>
<comment type="caution">
    <text evidence="2">The sequence shown here is derived from an EMBL/GenBank/DDBJ whole genome shotgun (WGS) entry which is preliminary data.</text>
</comment>
<feature type="region of interest" description="Disordered" evidence="1">
    <location>
        <begin position="9"/>
        <end position="79"/>
    </location>
</feature>
<accession>A0A371G0R3</accession>
<dbReference type="Proteomes" id="UP000257109">
    <property type="component" value="Unassembled WGS sequence"/>
</dbReference>
<dbReference type="PANTHER" id="PTHR33223:SF8">
    <property type="entry name" value="OS04G0172440 PROTEIN"/>
    <property type="match status" value="1"/>
</dbReference>
<keyword evidence="3" id="KW-1185">Reference proteome</keyword>
<gene>
    <name evidence="2" type="ORF">CR513_34857</name>
</gene>